<name>A0A1M5FEB7_9BACT</name>
<sequence length="35" mass="4098">MNKTNQTEFSLHSLSNSGLSTNLNRYFFQLKYIVT</sequence>
<dbReference type="STRING" id="1194090.SAMN05443144_1151"/>
<dbReference type="AlphaFoldDB" id="A0A1M5FEB7"/>
<organism evidence="1 2">
    <name type="scientific">Fodinibius roseus</name>
    <dbReference type="NCBI Taxonomy" id="1194090"/>
    <lineage>
        <taxon>Bacteria</taxon>
        <taxon>Pseudomonadati</taxon>
        <taxon>Balneolota</taxon>
        <taxon>Balneolia</taxon>
        <taxon>Balneolales</taxon>
        <taxon>Balneolaceae</taxon>
        <taxon>Fodinibius</taxon>
    </lineage>
</organism>
<accession>A0A1M5FEB7</accession>
<keyword evidence="2" id="KW-1185">Reference proteome</keyword>
<proteinExistence type="predicted"/>
<evidence type="ECO:0000313" key="1">
    <source>
        <dbReference type="EMBL" id="SHF89900.1"/>
    </source>
</evidence>
<evidence type="ECO:0000313" key="2">
    <source>
        <dbReference type="Proteomes" id="UP000184041"/>
    </source>
</evidence>
<dbReference type="EMBL" id="FQUS01000015">
    <property type="protein sequence ID" value="SHF89900.1"/>
    <property type="molecule type" value="Genomic_DNA"/>
</dbReference>
<dbReference type="Proteomes" id="UP000184041">
    <property type="component" value="Unassembled WGS sequence"/>
</dbReference>
<protein>
    <submittedName>
        <fullName evidence="1">Uncharacterized protein</fullName>
    </submittedName>
</protein>
<reference evidence="1 2" key="1">
    <citation type="submission" date="2016-11" db="EMBL/GenBank/DDBJ databases">
        <authorList>
            <person name="Jaros S."/>
            <person name="Januszkiewicz K."/>
            <person name="Wedrychowicz H."/>
        </authorList>
    </citation>
    <scope>NUCLEOTIDE SEQUENCE [LARGE SCALE GENOMIC DNA]</scope>
    <source>
        <strain evidence="1 2">DSM 21986</strain>
    </source>
</reference>
<gene>
    <name evidence="1" type="ORF">SAMN05443144_1151</name>
</gene>